<dbReference type="STRING" id="4829.A0A168RCM5"/>
<keyword evidence="3" id="KW-1185">Reference proteome</keyword>
<dbReference type="PROSITE" id="PS50231">
    <property type="entry name" value="RICIN_B_LECTIN"/>
    <property type="match status" value="1"/>
</dbReference>
<evidence type="ECO:0000313" key="3">
    <source>
        <dbReference type="Proteomes" id="UP000078561"/>
    </source>
</evidence>
<dbReference type="InterPro" id="IPR035992">
    <property type="entry name" value="Ricin_B-like_lectins"/>
</dbReference>
<proteinExistence type="predicted"/>
<keyword evidence="1" id="KW-0732">Signal</keyword>
<name>A0A168RCM5_ABSGL</name>
<dbReference type="Gene3D" id="2.80.10.50">
    <property type="match status" value="1"/>
</dbReference>
<organism evidence="2">
    <name type="scientific">Absidia glauca</name>
    <name type="common">Pin mould</name>
    <dbReference type="NCBI Taxonomy" id="4829"/>
    <lineage>
        <taxon>Eukaryota</taxon>
        <taxon>Fungi</taxon>
        <taxon>Fungi incertae sedis</taxon>
        <taxon>Mucoromycota</taxon>
        <taxon>Mucoromycotina</taxon>
        <taxon>Mucoromycetes</taxon>
        <taxon>Mucorales</taxon>
        <taxon>Cunninghamellaceae</taxon>
        <taxon>Absidia</taxon>
    </lineage>
</organism>
<dbReference type="SUPFAM" id="SSF50370">
    <property type="entry name" value="Ricin B-like lectins"/>
    <property type="match status" value="1"/>
</dbReference>
<protein>
    <submittedName>
        <fullName evidence="2">Uncharacterized protein</fullName>
    </submittedName>
</protein>
<evidence type="ECO:0000313" key="2">
    <source>
        <dbReference type="EMBL" id="SAM06504.1"/>
    </source>
</evidence>
<sequence length="134" mass="15080">MDALHVIVLTCSFFPPACSGWGFIEDGFLINKHSGKVIDIRGGPIVEGARIIQYSQKVMADAQNQRWGYNKGYLYVLSDPRFVLDVRGLADGARLVLQHKKYALDPANQNQLWDLVPGGKVRAEREVLFETNFE</sequence>
<accession>A0A168RCM5</accession>
<dbReference type="EMBL" id="LT554591">
    <property type="protein sequence ID" value="SAM06504.1"/>
    <property type="molecule type" value="Genomic_DNA"/>
</dbReference>
<feature type="chain" id="PRO_5007900037" evidence="1">
    <location>
        <begin position="21"/>
        <end position="134"/>
    </location>
</feature>
<feature type="signal peptide" evidence="1">
    <location>
        <begin position="1"/>
        <end position="20"/>
    </location>
</feature>
<dbReference type="InParanoid" id="A0A168RCM5"/>
<dbReference type="AlphaFoldDB" id="A0A168RCM5"/>
<dbReference type="Proteomes" id="UP000078561">
    <property type="component" value="Unassembled WGS sequence"/>
</dbReference>
<reference evidence="2" key="1">
    <citation type="submission" date="2016-04" db="EMBL/GenBank/DDBJ databases">
        <authorList>
            <person name="Evans L.H."/>
            <person name="Alamgir A."/>
            <person name="Owens N."/>
            <person name="Weber N.D."/>
            <person name="Virtaneva K."/>
            <person name="Barbian K."/>
            <person name="Babar A."/>
            <person name="Rosenke K."/>
        </authorList>
    </citation>
    <scope>NUCLEOTIDE SEQUENCE [LARGE SCALE GENOMIC DNA]</scope>
    <source>
        <strain evidence="2">CBS 101.48</strain>
    </source>
</reference>
<evidence type="ECO:0000256" key="1">
    <source>
        <dbReference type="SAM" id="SignalP"/>
    </source>
</evidence>
<dbReference type="OrthoDB" id="9895617at2759"/>
<gene>
    <name evidence="2" type="primary">ABSGL_12393.1 scaffold 12745</name>
</gene>